<dbReference type="GO" id="GO:0016829">
    <property type="term" value="F:lyase activity"/>
    <property type="evidence" value="ECO:0007669"/>
    <property type="project" value="UniProtKB-KW"/>
</dbReference>
<comment type="caution">
    <text evidence="2">The sequence shown here is derived from an EMBL/GenBank/DDBJ whole genome shotgun (WGS) entry which is preliminary data.</text>
</comment>
<dbReference type="InterPro" id="IPR050312">
    <property type="entry name" value="IolE/XylAMocC-like"/>
</dbReference>
<dbReference type="SUPFAM" id="SSF51658">
    <property type="entry name" value="Xylose isomerase-like"/>
    <property type="match status" value="1"/>
</dbReference>
<dbReference type="InterPro" id="IPR013022">
    <property type="entry name" value="Xyl_isomerase-like_TIM-brl"/>
</dbReference>
<organism evidence="2 3">
    <name type="scientific">Kaistia defluvii</name>
    <dbReference type="NCBI Taxonomy" id="410841"/>
    <lineage>
        <taxon>Bacteria</taxon>
        <taxon>Pseudomonadati</taxon>
        <taxon>Pseudomonadota</taxon>
        <taxon>Alphaproteobacteria</taxon>
        <taxon>Hyphomicrobiales</taxon>
        <taxon>Kaistiaceae</taxon>
        <taxon>Kaistia</taxon>
    </lineage>
</organism>
<proteinExistence type="predicted"/>
<keyword evidence="2" id="KW-0456">Lyase</keyword>
<sequence length="327" mass="35935">MLQVGLNPYGLTYYLGLQGHGTPRANPEGRGLEGFIELAEEVGAKTLEIFEPWIARLDDGEVAALKARLASLGMTPVISSGLNHGPLDSAFRSAERLDAKLIRVCLTSVLCGDRNAWGEKWHELVRGVHAALALYAPRAEAEGRTLVIENHQDFTSDELVALCEEAGPAVGICYDTGNTLPVGEAPLDFTRRVAPWVRHVHLKDYNVQFTDEGFRLVRCAIGDGVVPFAEVLAILAEHHPTLTAVLEPGALDVRHVRLLTPDWWNGYAQRSARSLAACLLAARRNRLPDDADYRTPWERGEDGALVAYELDMIRRSVANMRSLGVMP</sequence>
<keyword evidence="2" id="KW-0413">Isomerase</keyword>
<evidence type="ECO:0000313" key="3">
    <source>
        <dbReference type="Proteomes" id="UP001549321"/>
    </source>
</evidence>
<evidence type="ECO:0000313" key="2">
    <source>
        <dbReference type="EMBL" id="MET4635939.1"/>
    </source>
</evidence>
<keyword evidence="3" id="KW-1185">Reference proteome</keyword>
<gene>
    <name evidence="2" type="ORF">ABIE08_003890</name>
</gene>
<accession>A0ABV2R3U3</accession>
<dbReference type="PANTHER" id="PTHR12110">
    <property type="entry name" value="HYDROXYPYRUVATE ISOMERASE"/>
    <property type="match status" value="1"/>
</dbReference>
<dbReference type="RefSeq" id="WP_354553477.1">
    <property type="nucleotide sequence ID" value="NZ_JBEPSM010000003.1"/>
</dbReference>
<dbReference type="Gene3D" id="3.20.20.150">
    <property type="entry name" value="Divalent-metal-dependent TIM barrel enzymes"/>
    <property type="match status" value="1"/>
</dbReference>
<dbReference type="EMBL" id="JBEPSM010000003">
    <property type="protein sequence ID" value="MET4635939.1"/>
    <property type="molecule type" value="Genomic_DNA"/>
</dbReference>
<dbReference type="EC" id="4.1.1.120" evidence="2"/>
<reference evidence="2 3" key="1">
    <citation type="submission" date="2024-06" db="EMBL/GenBank/DDBJ databases">
        <title>Sorghum-associated microbial communities from plants grown in Nebraska, USA.</title>
        <authorList>
            <person name="Schachtman D."/>
        </authorList>
    </citation>
    <scope>NUCLEOTIDE SEQUENCE [LARGE SCALE GENOMIC DNA]</scope>
    <source>
        <strain evidence="2 3">3207</strain>
    </source>
</reference>
<protein>
    <submittedName>
        <fullName evidence="2">Sugar phosphate isomerase/epimerase</fullName>
        <ecNumber evidence="2">4.1.1.120</ecNumber>
    </submittedName>
</protein>
<dbReference type="Pfam" id="PF01261">
    <property type="entry name" value="AP_endonuc_2"/>
    <property type="match status" value="1"/>
</dbReference>
<dbReference type="Proteomes" id="UP001549321">
    <property type="component" value="Unassembled WGS sequence"/>
</dbReference>
<dbReference type="PANTHER" id="PTHR12110:SF53">
    <property type="entry name" value="BLR5974 PROTEIN"/>
    <property type="match status" value="1"/>
</dbReference>
<name>A0ABV2R3U3_9HYPH</name>
<dbReference type="GO" id="GO:0016853">
    <property type="term" value="F:isomerase activity"/>
    <property type="evidence" value="ECO:0007669"/>
    <property type="project" value="UniProtKB-KW"/>
</dbReference>
<feature type="domain" description="Xylose isomerase-like TIM barrel" evidence="1">
    <location>
        <begin position="36"/>
        <end position="239"/>
    </location>
</feature>
<evidence type="ECO:0000259" key="1">
    <source>
        <dbReference type="Pfam" id="PF01261"/>
    </source>
</evidence>
<dbReference type="InterPro" id="IPR036237">
    <property type="entry name" value="Xyl_isomerase-like_sf"/>
</dbReference>